<dbReference type="SMART" id="SM00710">
    <property type="entry name" value="PbH1"/>
    <property type="match status" value="6"/>
</dbReference>
<accession>A0A0K2D0C1</accession>
<keyword evidence="5" id="KW-1185">Reference proteome</keyword>
<dbReference type="InterPro" id="IPR006626">
    <property type="entry name" value="PbH1"/>
</dbReference>
<dbReference type="InterPro" id="IPR039448">
    <property type="entry name" value="Beta_helix"/>
</dbReference>
<dbReference type="RefSeq" id="YP_009206442.1">
    <property type="nucleotide sequence ID" value="NC_028887.1"/>
</dbReference>
<reference evidence="4 5" key="1">
    <citation type="journal article" date="2015" name="Genome Announc.">
        <title>Genome Sequences of Two Bacillus cereus Group Bacteriophages, Eyuki and AvesoBmore.</title>
        <authorList>
            <person name="Erill I."/>
            <person name="Caruso S.M."/>
        </authorList>
    </citation>
    <scope>NUCLEOTIDE SEQUENCE [LARGE SCALE GENOMIC DNA]</scope>
</reference>
<dbReference type="InterPro" id="IPR011050">
    <property type="entry name" value="Pectin_lyase_fold/virulence"/>
</dbReference>
<protein>
    <submittedName>
        <fullName evidence="4">Tail spike protein</fullName>
    </submittedName>
</protein>
<dbReference type="EMBL" id="KT307976">
    <property type="protein sequence ID" value="ALA13279.1"/>
    <property type="molecule type" value="Genomic_DNA"/>
</dbReference>
<dbReference type="GO" id="GO:0044423">
    <property type="term" value="C:virion component"/>
    <property type="evidence" value="ECO:0007669"/>
    <property type="project" value="UniProtKB-KW"/>
</dbReference>
<feature type="domain" description="Right handed beta helix" evidence="3">
    <location>
        <begin position="408"/>
        <end position="491"/>
    </location>
</feature>
<proteinExistence type="predicted"/>
<dbReference type="SUPFAM" id="SSF51126">
    <property type="entry name" value="Pectin lyase-like"/>
    <property type="match status" value="1"/>
</dbReference>
<dbReference type="GO" id="GO:0051701">
    <property type="term" value="P:biological process involved in interaction with host"/>
    <property type="evidence" value="ECO:0007669"/>
    <property type="project" value="UniProtKB-ARBA"/>
</dbReference>
<evidence type="ECO:0000313" key="4">
    <source>
        <dbReference type="EMBL" id="ALA13279.1"/>
    </source>
</evidence>
<gene>
    <name evidence="4" type="ORF">AVESOBMORE_87</name>
</gene>
<dbReference type="Pfam" id="PF13229">
    <property type="entry name" value="Beta_helix"/>
    <property type="match status" value="1"/>
</dbReference>
<keyword evidence="2" id="KW-0946">Virion</keyword>
<dbReference type="Proteomes" id="UP000204647">
    <property type="component" value="Segment"/>
</dbReference>
<dbReference type="GO" id="GO:0019058">
    <property type="term" value="P:viral life cycle"/>
    <property type="evidence" value="ECO:0007669"/>
    <property type="project" value="UniProtKB-ARBA"/>
</dbReference>
<name>A0A0K2D0C1_9CAUD</name>
<dbReference type="KEGG" id="vg:26632878"/>
<evidence type="ECO:0000259" key="3">
    <source>
        <dbReference type="Pfam" id="PF13229"/>
    </source>
</evidence>
<evidence type="ECO:0000256" key="2">
    <source>
        <dbReference type="ARBA" id="ARBA00022844"/>
    </source>
</evidence>
<sequence length="814" mass="89441">MLQEAVVMMASFVILYVCSERSEVMSSPYHTAFRNGMYTGQNEDLFRHLELDLLKAIKKVNGITPDENGNINIPVGGSSELAHLEDVSLVGMTDKDVLTYDSTLGKWVPAPNQGKASSYILELSKWGISNVGTKATETTTGINNALDWASNNGFTDVVFPKGTYLISKDSAVKPVDYLTIDLNGATLKKETNNLQTYSVVSFKHNQKYVTIKNGKIVGDKDLHDYSSGGTHEGGYGIELGSFSPPADGGNNLRFIVLENLEISDFTGDSITLNSSFGQILPTPTNLASSWELGTISNTDGTLAASTTKIRSTLKFDMTQPLITKYKYFGLYGNGYGGLGADIKCDYYDVIFYKSNDAFISSAKSVQFFDEVEVPTGASYARVVLHQSNVPVAANCTINVRVPTFAQFVYINKCDLHHNRRQGISVCGAKNLYIDGNQIHHISGVDPQSGIDIEDGYDLNQMIHINKNFFYSNEKYNIIVVNGKNIFVKDNVLLPPTNSGYVSLAINGGADKVVATGNIIRFSKVTLFGEVLFANNYMYGCQVTSTVAYATKQTKIEGCTFHNCKYVSDNPYPFSVTVDNCSFFNDVDKLNVLSNSIQWTLEVKQEPQSFVNCIFQGKDVNYLTYVGSAASFKQGWIFQNCKFKNTKDTGLLCGTYVNCDFTELSTFMNISRNTDATNSLELVNCNFSSTDGNNALLTVTQLKSFIMKGCKVDKTSGYILTVQNVNDEVFITDNILKQTNDALPRAMVTVEATFTGSAIIMKDNYFRAKNNSQVAINDLTTNTPAFVIQNNVLNKATINSTSTLKSNNVVNGVVQ</sequence>
<dbReference type="GeneID" id="26632878"/>
<evidence type="ECO:0000313" key="5">
    <source>
        <dbReference type="Proteomes" id="UP000204647"/>
    </source>
</evidence>
<dbReference type="Gene3D" id="2.160.20.10">
    <property type="entry name" value="Single-stranded right-handed beta-helix, Pectin lyase-like"/>
    <property type="match status" value="2"/>
</dbReference>
<organism evidence="4 5">
    <name type="scientific">Bacillus phage AvesoBmore</name>
    <dbReference type="NCBI Taxonomy" id="1698451"/>
    <lineage>
        <taxon>Viruses</taxon>
        <taxon>Duplodnaviria</taxon>
        <taxon>Heunggongvirae</taxon>
        <taxon>Uroviricota</taxon>
        <taxon>Caudoviricetes</taxon>
        <taxon>Herelleviridae</taxon>
        <taxon>Bastillevirinae</taxon>
        <taxon>Bequatrovirus</taxon>
        <taxon>Bequatrovirus avesobmore</taxon>
    </lineage>
</organism>
<dbReference type="OrthoDB" id="29477at10239"/>
<dbReference type="InterPro" id="IPR012334">
    <property type="entry name" value="Pectin_lyas_fold"/>
</dbReference>
<comment type="subcellular location">
    <subcellularLocation>
        <location evidence="1">Virion</location>
    </subcellularLocation>
</comment>
<evidence type="ECO:0000256" key="1">
    <source>
        <dbReference type="ARBA" id="ARBA00004328"/>
    </source>
</evidence>